<dbReference type="InterPro" id="IPR029057">
    <property type="entry name" value="PRTase-like"/>
</dbReference>
<dbReference type="AlphaFoldDB" id="A0A0U5K378"/>
<dbReference type="EMBL" id="LN879502">
    <property type="protein sequence ID" value="CUI16555.1"/>
    <property type="molecule type" value="Genomic_DNA"/>
</dbReference>
<dbReference type="RefSeq" id="WP_051981931.1">
    <property type="nucleotide sequence ID" value="NZ_LN879502.1"/>
</dbReference>
<feature type="domain" description="Phosphoribosyltransferase" evidence="1">
    <location>
        <begin position="15"/>
        <end position="173"/>
    </location>
</feature>
<dbReference type="Pfam" id="PF00156">
    <property type="entry name" value="Pribosyltran"/>
    <property type="match status" value="1"/>
</dbReference>
<organism evidence="2 3">
    <name type="scientific">Candidatus Protochlamydia naegleriophila</name>
    <dbReference type="NCBI Taxonomy" id="389348"/>
    <lineage>
        <taxon>Bacteria</taxon>
        <taxon>Pseudomonadati</taxon>
        <taxon>Chlamydiota</taxon>
        <taxon>Chlamydiia</taxon>
        <taxon>Parachlamydiales</taxon>
        <taxon>Parachlamydiaceae</taxon>
        <taxon>Candidatus Protochlamydia</taxon>
    </lineage>
</organism>
<name>A0A0U5K378_9BACT</name>
<dbReference type="KEGG" id="pnl:PNK_0930"/>
<dbReference type="STRING" id="389348.PNK_0930"/>
<evidence type="ECO:0000259" key="1">
    <source>
        <dbReference type="Pfam" id="PF00156"/>
    </source>
</evidence>
<dbReference type="Gene3D" id="3.40.50.2020">
    <property type="match status" value="1"/>
</dbReference>
<reference evidence="3" key="1">
    <citation type="submission" date="2015-09" db="EMBL/GenBank/DDBJ databases">
        <authorList>
            <person name="Bertelli C."/>
        </authorList>
    </citation>
    <scope>NUCLEOTIDE SEQUENCE [LARGE SCALE GENOMIC DNA]</scope>
    <source>
        <strain evidence="3">KNic</strain>
    </source>
</reference>
<protein>
    <recommendedName>
        <fullName evidence="1">Phosphoribosyltransferase domain-containing protein</fullName>
    </recommendedName>
</protein>
<proteinExistence type="predicted"/>
<sequence>MVFKNRRDAGKQLCKLLTEYQGQETVIYAIPRGGIVVAEPLANYLAAPIDLLLCHKIGHPYQPEYAIAAISESGHVIGNPREIMSIDQKWFQNEKKQQVEEIKRKRKAYLKERGPIPLQGKIAVIVDDGIATGLTMQAGIKELRDRRPSKIIVAVPIAPKSTADIIKNVVDEFIAVDVPSDESFLGAVGAYYDEFYQVEDDEVIAILDLCIKEAKKYKPEGTEWSR</sequence>
<accession>A0A0U5K378</accession>
<dbReference type="CDD" id="cd06223">
    <property type="entry name" value="PRTases_typeI"/>
    <property type="match status" value="1"/>
</dbReference>
<dbReference type="InParanoid" id="A0A0U5K378"/>
<dbReference type="SUPFAM" id="SSF53271">
    <property type="entry name" value="PRTase-like"/>
    <property type="match status" value="1"/>
</dbReference>
<dbReference type="InterPro" id="IPR000836">
    <property type="entry name" value="PRTase_dom"/>
</dbReference>
<dbReference type="Gene3D" id="3.30.1310.20">
    <property type="entry name" value="PRTase-like"/>
    <property type="match status" value="1"/>
</dbReference>
<evidence type="ECO:0000313" key="3">
    <source>
        <dbReference type="Proteomes" id="UP000069902"/>
    </source>
</evidence>
<dbReference type="Proteomes" id="UP000069902">
    <property type="component" value="Chromosome cPNK"/>
</dbReference>
<evidence type="ECO:0000313" key="2">
    <source>
        <dbReference type="EMBL" id="CUI16555.1"/>
    </source>
</evidence>
<gene>
    <name evidence="2" type="ORF">PNK_0930</name>
</gene>
<dbReference type="PATRIC" id="fig|389348.3.peg.1021"/>
<keyword evidence="3" id="KW-1185">Reference proteome</keyword>